<name>A0A2K3E7F5_CHLRE</name>
<dbReference type="PaxDb" id="3055-EDP09890"/>
<dbReference type="Proteomes" id="UP000006906">
    <property type="component" value="Chromosome 1"/>
</dbReference>
<reference evidence="2 3" key="1">
    <citation type="journal article" date="2007" name="Science">
        <title>The Chlamydomonas genome reveals the evolution of key animal and plant functions.</title>
        <authorList>
            <person name="Merchant S.S."/>
            <person name="Prochnik S.E."/>
            <person name="Vallon O."/>
            <person name="Harris E.H."/>
            <person name="Karpowicz S.J."/>
            <person name="Witman G.B."/>
            <person name="Terry A."/>
            <person name="Salamov A."/>
            <person name="Fritz-Laylin L.K."/>
            <person name="Marechal-Drouard L."/>
            <person name="Marshall W.F."/>
            <person name="Qu L.H."/>
            <person name="Nelson D.R."/>
            <person name="Sanderfoot A.A."/>
            <person name="Spalding M.H."/>
            <person name="Kapitonov V.V."/>
            <person name="Ren Q."/>
            <person name="Ferris P."/>
            <person name="Lindquist E."/>
            <person name="Shapiro H."/>
            <person name="Lucas S.M."/>
            <person name="Grimwood J."/>
            <person name="Schmutz J."/>
            <person name="Cardol P."/>
            <person name="Cerutti H."/>
            <person name="Chanfreau G."/>
            <person name="Chen C.L."/>
            <person name="Cognat V."/>
            <person name="Croft M.T."/>
            <person name="Dent R."/>
            <person name="Dutcher S."/>
            <person name="Fernandez E."/>
            <person name="Fukuzawa H."/>
            <person name="Gonzalez-Ballester D."/>
            <person name="Gonzalez-Halphen D."/>
            <person name="Hallmann A."/>
            <person name="Hanikenne M."/>
            <person name="Hippler M."/>
            <person name="Inwood W."/>
            <person name="Jabbari K."/>
            <person name="Kalanon M."/>
            <person name="Kuras R."/>
            <person name="Lefebvre P.A."/>
            <person name="Lemaire S.D."/>
            <person name="Lobanov A.V."/>
            <person name="Lohr M."/>
            <person name="Manuell A."/>
            <person name="Meier I."/>
            <person name="Mets L."/>
            <person name="Mittag M."/>
            <person name="Mittelmeier T."/>
            <person name="Moroney J.V."/>
            <person name="Moseley J."/>
            <person name="Napoli C."/>
            <person name="Nedelcu A.M."/>
            <person name="Niyogi K."/>
            <person name="Novoselov S.V."/>
            <person name="Paulsen I.T."/>
            <person name="Pazour G."/>
            <person name="Purton S."/>
            <person name="Ral J.P."/>
            <person name="Riano-Pachon D.M."/>
            <person name="Riekhof W."/>
            <person name="Rymarquis L."/>
            <person name="Schroda M."/>
            <person name="Stern D."/>
            <person name="Umen J."/>
            <person name="Willows R."/>
            <person name="Wilson N."/>
            <person name="Zimmer S.L."/>
            <person name="Allmer J."/>
            <person name="Balk J."/>
            <person name="Bisova K."/>
            <person name="Chen C.J."/>
            <person name="Elias M."/>
            <person name="Gendler K."/>
            <person name="Hauser C."/>
            <person name="Lamb M.R."/>
            <person name="Ledford H."/>
            <person name="Long J.C."/>
            <person name="Minagawa J."/>
            <person name="Page M.D."/>
            <person name="Pan J."/>
            <person name="Pootakham W."/>
            <person name="Roje S."/>
            <person name="Rose A."/>
            <person name="Stahlberg E."/>
            <person name="Terauchi A.M."/>
            <person name="Yang P."/>
            <person name="Ball S."/>
            <person name="Bowler C."/>
            <person name="Dieckmann C.L."/>
            <person name="Gladyshev V.N."/>
            <person name="Green P."/>
            <person name="Jorgensen R."/>
            <person name="Mayfield S."/>
            <person name="Mueller-Roeber B."/>
            <person name="Rajamani S."/>
            <person name="Sayre R.T."/>
            <person name="Brokstein P."/>
            <person name="Dubchak I."/>
            <person name="Goodstein D."/>
            <person name="Hornick L."/>
            <person name="Huang Y.W."/>
            <person name="Jhaveri J."/>
            <person name="Luo Y."/>
            <person name="Martinez D."/>
            <person name="Ngau W.C."/>
            <person name="Otillar B."/>
            <person name="Poliakov A."/>
            <person name="Porter A."/>
            <person name="Szajkowski L."/>
            <person name="Werner G."/>
            <person name="Zhou K."/>
            <person name="Grigoriev I.V."/>
            <person name="Rokhsar D.S."/>
            <person name="Grossman A.R."/>
        </authorList>
    </citation>
    <scope>NUCLEOTIDE SEQUENCE [LARGE SCALE GENOMIC DNA]</scope>
    <source>
        <strain evidence="3">CC-503</strain>
    </source>
</reference>
<evidence type="ECO:0000313" key="2">
    <source>
        <dbReference type="EMBL" id="PNW88715.1"/>
    </source>
</evidence>
<gene>
    <name evidence="2" type="ORF">CHLRE_01g041426v5</name>
</gene>
<dbReference type="InParanoid" id="A0A2K3E7F5"/>
<organism evidence="2 3">
    <name type="scientific">Chlamydomonas reinhardtii</name>
    <name type="common">Chlamydomonas smithii</name>
    <dbReference type="NCBI Taxonomy" id="3055"/>
    <lineage>
        <taxon>Eukaryota</taxon>
        <taxon>Viridiplantae</taxon>
        <taxon>Chlorophyta</taxon>
        <taxon>core chlorophytes</taxon>
        <taxon>Chlorophyceae</taxon>
        <taxon>CS clade</taxon>
        <taxon>Chlamydomonadales</taxon>
        <taxon>Chlamydomonadaceae</taxon>
        <taxon>Chlamydomonas</taxon>
    </lineage>
</organism>
<dbReference type="KEGG" id="cre:CHLRE_01g041426v5"/>
<dbReference type="AlphaFoldDB" id="A0A2K3E7F5"/>
<evidence type="ECO:0000256" key="1">
    <source>
        <dbReference type="SAM" id="MobiDB-lite"/>
    </source>
</evidence>
<feature type="region of interest" description="Disordered" evidence="1">
    <location>
        <begin position="44"/>
        <end position="70"/>
    </location>
</feature>
<keyword evidence="3" id="KW-1185">Reference proteome</keyword>
<evidence type="ECO:0000313" key="3">
    <source>
        <dbReference type="Proteomes" id="UP000006906"/>
    </source>
</evidence>
<dbReference type="Gramene" id="PNW88715">
    <property type="protein sequence ID" value="PNW88715"/>
    <property type="gene ID" value="CHLRE_01g041426v5"/>
</dbReference>
<proteinExistence type="predicted"/>
<sequence>MPAVQEVGKAVAATTRPPVPPNGSYPATNVRRWYHWALRRQQLLQQQQQQQPHASQHVLQPGPTCNFHRL</sequence>
<feature type="region of interest" description="Disordered" evidence="1">
    <location>
        <begin position="1"/>
        <end position="27"/>
    </location>
</feature>
<protein>
    <submittedName>
        <fullName evidence="2">Uncharacterized protein</fullName>
    </submittedName>
</protein>
<dbReference type="EMBL" id="CM008962">
    <property type="protein sequence ID" value="PNW88715.1"/>
    <property type="molecule type" value="Genomic_DNA"/>
</dbReference>
<dbReference type="GeneID" id="66052123"/>
<accession>A0A2K3E7F5</accession>
<dbReference type="RefSeq" id="XP_042928725.1">
    <property type="nucleotide sequence ID" value="XM_043058811.1"/>
</dbReference>